<dbReference type="InterPro" id="IPR043502">
    <property type="entry name" value="DNA/RNA_pol_sf"/>
</dbReference>
<evidence type="ECO:0000313" key="6">
    <source>
        <dbReference type="EMBL" id="MDV6306698.1"/>
    </source>
</evidence>
<dbReference type="RefSeq" id="WP_191834886.1">
    <property type="nucleotide sequence ID" value="NZ_CP096596.1"/>
</dbReference>
<evidence type="ECO:0000313" key="9">
    <source>
        <dbReference type="Proteomes" id="UP001185922"/>
    </source>
</evidence>
<dbReference type="Proteomes" id="UP001185779">
    <property type="component" value="Unassembled WGS sequence"/>
</dbReference>
<dbReference type="InterPro" id="IPR043128">
    <property type="entry name" value="Rev_trsase/Diguanyl_cyclase"/>
</dbReference>
<protein>
    <submittedName>
        <fullName evidence="7">DNA polymerase Y family protein</fullName>
    </submittedName>
</protein>
<reference evidence="7 8" key="1">
    <citation type="submission" date="2023-10" db="EMBL/GenBank/DDBJ databases">
        <title>Development of a sustainable strategy for remediation of hydrocarbon-contaminated territories based on the waste exchange concept.</title>
        <authorList>
            <person name="Krivoruchko A."/>
        </authorList>
    </citation>
    <scope>NUCLEOTIDE SEQUENCE</scope>
    <source>
        <strain evidence="6 8">IEGM 1266</strain>
        <strain evidence="7">IEGM 1279</strain>
    </source>
</reference>
<gene>
    <name evidence="6" type="ORF">R3P94_04955</name>
    <name evidence="7" type="ORF">R3Q15_03085</name>
</gene>
<dbReference type="InterPro" id="IPR001126">
    <property type="entry name" value="UmuC"/>
</dbReference>
<evidence type="ECO:0000313" key="7">
    <source>
        <dbReference type="EMBL" id="MDV6310895.1"/>
    </source>
</evidence>
<keyword evidence="8" id="KW-1185">Reference proteome</keyword>
<dbReference type="Pfam" id="PF00817">
    <property type="entry name" value="IMS"/>
    <property type="match status" value="1"/>
</dbReference>
<dbReference type="EMBL" id="JAWLKI010000004">
    <property type="protein sequence ID" value="MDV6306698.1"/>
    <property type="molecule type" value="Genomic_DNA"/>
</dbReference>
<dbReference type="CDD" id="cd03468">
    <property type="entry name" value="PolY_like"/>
    <property type="match status" value="1"/>
</dbReference>
<dbReference type="InterPro" id="IPR050356">
    <property type="entry name" value="SulA_CellDiv_inhibitor"/>
</dbReference>
<comment type="function">
    <text evidence="3">Poorly processive, error-prone DNA polymerase involved in untargeted mutagenesis. Copies undamaged DNA at stalled replication forks, which arise in vivo from mismatched or misaligned primer ends. These misaligned primers can be extended by PolIV. Exhibits no 3'-5' exonuclease (proofreading) activity. May be involved in translesional synthesis, in conjunction with the beta clamp from PolIII.</text>
</comment>
<feature type="region of interest" description="Disordered" evidence="4">
    <location>
        <begin position="329"/>
        <end position="354"/>
    </location>
</feature>
<organism evidence="7 9">
    <name type="scientific">Gordonia amicalis</name>
    <dbReference type="NCBI Taxonomy" id="89053"/>
    <lineage>
        <taxon>Bacteria</taxon>
        <taxon>Bacillati</taxon>
        <taxon>Actinomycetota</taxon>
        <taxon>Actinomycetes</taxon>
        <taxon>Mycobacteriales</taxon>
        <taxon>Gordoniaceae</taxon>
        <taxon>Gordonia</taxon>
    </lineage>
</organism>
<dbReference type="Gene3D" id="3.40.1170.60">
    <property type="match status" value="1"/>
</dbReference>
<keyword evidence="2" id="KW-0227">DNA damage</keyword>
<feature type="domain" description="UmuC" evidence="5">
    <location>
        <begin position="34"/>
        <end position="74"/>
    </location>
</feature>
<name>A0AAE4R012_9ACTN</name>
<sequence length="556" mass="59353">MTQQELTRRTLALWCPDWPAMAAAAEADLPPLHPVAVLSANRVVACSATARAVGVRRGMCKRQAQAVCPEMTVVAADEGRDGRLFDPVVTAVAEVIPTLEVLRPGLLVIPGDRAARYFGGMEALAEELVDVVSACGIESQVGIADEIFTAVLAARHGHQVEPGGDRAYLAGRPVADLALEPSMSDPSRVELVDLLRRLGIGTIGAFAEMDIADVATRFARDAVLAHRLANALPGRVPSGRHLPAELDVDHTCDPPVDRIDVAAFIGRTLAEKLHRRLRDAAVACTRLTIEAITERGQQHSRTWHCAQPLTPETTADRIRWQLEGWLTGGRRGNGGRKTNGGGTGGPGKDTRPDSPIVRLRLIPVEVVEAGALHYQLSDALSGGTAVDPDVEERARRSLVRIQGLLGGDAVRIPVLSGGRGPAEQITMVSLGDERTPRRDPSAPWPGHLPQPTPTVLVETAVSVLDAVGQPVRVTDRGAFTAEPVTVRLSEPAGGGKSRKTSWGLCWWAGPWPVGMDRASAAGTTELIARAQVLLDDSRALLLCYRGGTWIVEGVYE</sequence>
<dbReference type="EMBL" id="JAWLKH010000002">
    <property type="protein sequence ID" value="MDV6310895.1"/>
    <property type="molecule type" value="Genomic_DNA"/>
</dbReference>
<comment type="caution">
    <text evidence="7">The sequence shown here is derived from an EMBL/GenBank/DDBJ whole genome shotgun (WGS) entry which is preliminary data.</text>
</comment>
<evidence type="ECO:0000256" key="2">
    <source>
        <dbReference type="ARBA" id="ARBA00022763"/>
    </source>
</evidence>
<evidence type="ECO:0000313" key="8">
    <source>
        <dbReference type="Proteomes" id="UP001185779"/>
    </source>
</evidence>
<dbReference type="Gene3D" id="3.30.70.270">
    <property type="match status" value="1"/>
</dbReference>
<dbReference type="PROSITE" id="PS50173">
    <property type="entry name" value="UMUC"/>
    <property type="match status" value="1"/>
</dbReference>
<dbReference type="SUPFAM" id="SSF56672">
    <property type="entry name" value="DNA/RNA polymerases"/>
    <property type="match status" value="1"/>
</dbReference>
<evidence type="ECO:0000256" key="3">
    <source>
        <dbReference type="ARBA" id="ARBA00025589"/>
    </source>
</evidence>
<evidence type="ECO:0000256" key="4">
    <source>
        <dbReference type="SAM" id="MobiDB-lite"/>
    </source>
</evidence>
<dbReference type="PANTHER" id="PTHR35369">
    <property type="entry name" value="BLR3025 PROTEIN-RELATED"/>
    <property type="match status" value="1"/>
</dbReference>
<proteinExistence type="inferred from homology"/>
<dbReference type="AlphaFoldDB" id="A0AAE4R012"/>
<accession>A0AAE4R012</accession>
<dbReference type="PANTHER" id="PTHR35369:SF2">
    <property type="entry name" value="BLR3025 PROTEIN"/>
    <property type="match status" value="1"/>
</dbReference>
<dbReference type="Proteomes" id="UP001185922">
    <property type="component" value="Unassembled WGS sequence"/>
</dbReference>
<dbReference type="GO" id="GO:0006281">
    <property type="term" value="P:DNA repair"/>
    <property type="evidence" value="ECO:0007669"/>
    <property type="project" value="InterPro"/>
</dbReference>
<comment type="similarity">
    <text evidence="1">Belongs to the DNA polymerase type-Y family.</text>
</comment>
<evidence type="ECO:0000256" key="1">
    <source>
        <dbReference type="ARBA" id="ARBA00010945"/>
    </source>
</evidence>
<feature type="compositionally biased region" description="Gly residues" evidence="4">
    <location>
        <begin position="329"/>
        <end position="347"/>
    </location>
</feature>
<evidence type="ECO:0000259" key="5">
    <source>
        <dbReference type="PROSITE" id="PS50173"/>
    </source>
</evidence>